<dbReference type="STRING" id="1314778.A0A5C3Q2F4"/>
<feature type="region of interest" description="Disordered" evidence="1">
    <location>
        <begin position="1"/>
        <end position="31"/>
    </location>
</feature>
<feature type="region of interest" description="Disordered" evidence="1">
    <location>
        <begin position="476"/>
        <end position="518"/>
    </location>
</feature>
<feature type="compositionally biased region" description="Polar residues" evidence="1">
    <location>
        <begin position="369"/>
        <end position="378"/>
    </location>
</feature>
<accession>A0A5C3Q2F4</accession>
<dbReference type="Proteomes" id="UP000308197">
    <property type="component" value="Unassembled WGS sequence"/>
</dbReference>
<feature type="compositionally biased region" description="Basic and acidic residues" evidence="1">
    <location>
        <begin position="1110"/>
        <end position="1157"/>
    </location>
</feature>
<sequence length="1174" mass="127087">MPIDQNPPQNPRRAGDRTPGGSTVMVPDTPVPTLQQNVDAELARVAAAAAAAAAPPLTPMVIQDSFEVYIDPTPTPPPPPATQRPRSGRTPLIELSVNVVEGVTAARRPAPPMSGSMPTTELCSALAAATTFVFPPAQSGQSVASDDSSTPADSLPSSSPLSYDWDSASANTPSPSIRAAEARAQLCAAGRLAPAGSAQVTNSARTATEGGDATIVTIRDGTAAIATTVTSEATTLSTAIAANVPVAAVGAATTTTLRTPGSALLTSADDEDYFSHFTTPQITQETARVPAATLQGPSTAQAVLAPQAQADQVHGELAYDHPSSNNPRTARKRTRMGTPDPEAERRSLRRPRPAGTTPRLRAAGRLPSEHSSVSSSRNPWAEEGLAEGDERLERVRAPTVFSFVPVASSTPAPSSVLQPHQDLLQCTIDAIDASIAQPPGPAISGLPDLLRHDVVTTAGGVDAGEPERAEIEHASQMSIDVDTERHDSPVPASPKRDKGKARATTAEPHQLQRVDGRHEELEYGWDEAQLLEARQRSLRQSLLGRAGGWSQGPARYEPQTAGAGPSGSVHAPPAAYGNQYPSSQPVRDDYSSHLRNGIRTALPRNHEDRLRNDSARHWDGDDAQGNNGTRIGGGRQTNFSPLPNTRTADWVSGRVRGSTMIPQRSPISRLRGLQRSPSPRLDAHSEAPGYGQDEWEEYEGHPARAGAQADASPCRWDEDAGDDARDEATSHQGVDEDEYRRSAPHGEHPYAGWESEDGEVLPTALWDASADGATNPTPIPAGGFPIVHRDDPERAIRGMAIEWMREVWSDPPNTDSLVHVYNYRFSDDDSLNRRIAESLRSAFELITGETDFDVVPPEPEEGASRRLRDMPATWVVRGLSPRGTAVAIRRQVWSFREISFIASPRSSTSQTWLFALEGFLVGNPTKIRAAVLRVLQEADMQRWMADMVSANPAYAGWPSEQAIDDILQSLRIDMVQLENGGYVANVHMNPPTRNLREWRRWVSDLRSRRYRSFAIGTGRVRYIATCLGCGSVAHPSHLCPFPRLSGWNGPEPGEGVFGDLHRRNDRREQRFSPAPSYERSRTVTRRQGRVEDSGRRARGSGQHQSGPGHRRGDAPNHGERNTGRNDGQHHANRHGRNDGHSRSDGYGRNNDRRDGPPPKRRGGGQDDGWGRKRF</sequence>
<organism evidence="2 3">
    <name type="scientific">Polyporus arcularius HHB13444</name>
    <dbReference type="NCBI Taxonomy" id="1314778"/>
    <lineage>
        <taxon>Eukaryota</taxon>
        <taxon>Fungi</taxon>
        <taxon>Dikarya</taxon>
        <taxon>Basidiomycota</taxon>
        <taxon>Agaricomycotina</taxon>
        <taxon>Agaricomycetes</taxon>
        <taxon>Polyporales</taxon>
        <taxon>Polyporaceae</taxon>
        <taxon>Polyporus</taxon>
    </lineage>
</organism>
<feature type="region of interest" description="Disordered" evidence="1">
    <location>
        <begin position="545"/>
        <end position="756"/>
    </location>
</feature>
<feature type="compositionally biased region" description="Low complexity" evidence="1">
    <location>
        <begin position="142"/>
        <end position="169"/>
    </location>
</feature>
<feature type="compositionally biased region" description="Basic and acidic residues" evidence="1">
    <location>
        <begin position="1059"/>
        <end position="1070"/>
    </location>
</feature>
<dbReference type="InParanoid" id="A0A5C3Q2F4"/>
<feature type="region of interest" description="Disordered" evidence="1">
    <location>
        <begin position="1050"/>
        <end position="1174"/>
    </location>
</feature>
<evidence type="ECO:0000313" key="2">
    <source>
        <dbReference type="EMBL" id="TFK94550.1"/>
    </source>
</evidence>
<gene>
    <name evidence="2" type="ORF">K466DRAFT_593394</name>
</gene>
<feature type="compositionally biased region" description="Basic and acidic residues" evidence="1">
    <location>
        <begin position="604"/>
        <end position="620"/>
    </location>
</feature>
<dbReference type="AlphaFoldDB" id="A0A5C3Q2F4"/>
<feature type="compositionally biased region" description="Basic and acidic residues" evidence="1">
    <location>
        <begin position="738"/>
        <end position="748"/>
    </location>
</feature>
<proteinExistence type="predicted"/>
<name>A0A5C3Q2F4_9APHY</name>
<evidence type="ECO:0000313" key="3">
    <source>
        <dbReference type="Proteomes" id="UP000308197"/>
    </source>
</evidence>
<feature type="compositionally biased region" description="Polar residues" evidence="1">
    <location>
        <begin position="636"/>
        <end position="647"/>
    </location>
</feature>
<feature type="compositionally biased region" description="Basic and acidic residues" evidence="1">
    <location>
        <begin position="715"/>
        <end position="729"/>
    </location>
</feature>
<keyword evidence="3" id="KW-1185">Reference proteome</keyword>
<dbReference type="EMBL" id="ML210967">
    <property type="protein sequence ID" value="TFK94550.1"/>
    <property type="molecule type" value="Genomic_DNA"/>
</dbReference>
<feature type="region of interest" description="Disordered" evidence="1">
    <location>
        <begin position="316"/>
        <end position="383"/>
    </location>
</feature>
<evidence type="ECO:0000256" key="1">
    <source>
        <dbReference type="SAM" id="MobiDB-lite"/>
    </source>
</evidence>
<feature type="region of interest" description="Disordered" evidence="1">
    <location>
        <begin position="138"/>
        <end position="174"/>
    </location>
</feature>
<protein>
    <submittedName>
        <fullName evidence="2">Uncharacterized protein</fullName>
    </submittedName>
</protein>
<reference evidence="2 3" key="1">
    <citation type="journal article" date="2019" name="Nat. Ecol. Evol.">
        <title>Megaphylogeny resolves global patterns of mushroom evolution.</title>
        <authorList>
            <person name="Varga T."/>
            <person name="Krizsan K."/>
            <person name="Foldi C."/>
            <person name="Dima B."/>
            <person name="Sanchez-Garcia M."/>
            <person name="Sanchez-Ramirez S."/>
            <person name="Szollosi G.J."/>
            <person name="Szarkandi J.G."/>
            <person name="Papp V."/>
            <person name="Albert L."/>
            <person name="Andreopoulos W."/>
            <person name="Angelini C."/>
            <person name="Antonin V."/>
            <person name="Barry K.W."/>
            <person name="Bougher N.L."/>
            <person name="Buchanan P."/>
            <person name="Buyck B."/>
            <person name="Bense V."/>
            <person name="Catcheside P."/>
            <person name="Chovatia M."/>
            <person name="Cooper J."/>
            <person name="Damon W."/>
            <person name="Desjardin D."/>
            <person name="Finy P."/>
            <person name="Geml J."/>
            <person name="Haridas S."/>
            <person name="Hughes K."/>
            <person name="Justo A."/>
            <person name="Karasinski D."/>
            <person name="Kautmanova I."/>
            <person name="Kiss B."/>
            <person name="Kocsube S."/>
            <person name="Kotiranta H."/>
            <person name="LaButti K.M."/>
            <person name="Lechner B.E."/>
            <person name="Liimatainen K."/>
            <person name="Lipzen A."/>
            <person name="Lukacs Z."/>
            <person name="Mihaltcheva S."/>
            <person name="Morgado L.N."/>
            <person name="Niskanen T."/>
            <person name="Noordeloos M.E."/>
            <person name="Ohm R.A."/>
            <person name="Ortiz-Santana B."/>
            <person name="Ovrebo C."/>
            <person name="Racz N."/>
            <person name="Riley R."/>
            <person name="Savchenko A."/>
            <person name="Shiryaev A."/>
            <person name="Soop K."/>
            <person name="Spirin V."/>
            <person name="Szebenyi C."/>
            <person name="Tomsovsky M."/>
            <person name="Tulloss R.E."/>
            <person name="Uehling J."/>
            <person name="Grigoriev I.V."/>
            <person name="Vagvolgyi C."/>
            <person name="Papp T."/>
            <person name="Martin F.M."/>
            <person name="Miettinen O."/>
            <person name="Hibbett D.S."/>
            <person name="Nagy L.G."/>
        </authorList>
    </citation>
    <scope>NUCLEOTIDE SEQUENCE [LARGE SCALE GENOMIC DNA]</scope>
    <source>
        <strain evidence="2 3">HHB13444</strain>
    </source>
</reference>